<evidence type="ECO:0000313" key="3">
    <source>
        <dbReference type="EMBL" id="GAA0962332.1"/>
    </source>
</evidence>
<feature type="transmembrane region" description="Helical" evidence="2">
    <location>
        <begin position="21"/>
        <end position="45"/>
    </location>
</feature>
<comment type="caution">
    <text evidence="3">The sequence shown here is derived from an EMBL/GenBank/DDBJ whole genome shotgun (WGS) entry which is preliminary data.</text>
</comment>
<keyword evidence="2" id="KW-1133">Transmembrane helix</keyword>
<protein>
    <submittedName>
        <fullName evidence="3">Uncharacterized protein</fullName>
    </submittedName>
</protein>
<evidence type="ECO:0000256" key="2">
    <source>
        <dbReference type="SAM" id="Phobius"/>
    </source>
</evidence>
<dbReference type="RefSeq" id="WP_343983334.1">
    <property type="nucleotide sequence ID" value="NZ_BAAAHK010000024.1"/>
</dbReference>
<keyword evidence="2" id="KW-0812">Transmembrane</keyword>
<feature type="compositionally biased region" description="Basic and acidic residues" evidence="1">
    <location>
        <begin position="269"/>
        <end position="283"/>
    </location>
</feature>
<feature type="transmembrane region" description="Helical" evidence="2">
    <location>
        <begin position="110"/>
        <end position="127"/>
    </location>
</feature>
<sequence>MSTVDPAAQRRAKQQRYVGRPGVLAAAVVFAVLQVACAAVLGVGISAMADFIRHSIIDSVFDDRDVFPDFWGPATMGIALAVGIIGTIAAAALSSSFMQRYRGGEKQPSVFAPLGLVAVAVAVTIHAQTWTEPLEVGTQVDPAFHTDEDWGVFSWIAYYANIWLPALLIAIAALVVWYAIRYNRRLRLQTANRNRLLTEGRRVAGTITEVTLVTSQNSEGHKTTVGADIVVKFTDANGTDRWVKRRSTNRSAMPGPRPVRPATTSQRGLDLRRLHRRADATRMDRHRRLTRSSAAAPGRE</sequence>
<keyword evidence="4" id="KW-1185">Reference proteome</keyword>
<name>A0ABN1RRP0_9ACTN</name>
<dbReference type="Proteomes" id="UP001500542">
    <property type="component" value="Unassembled WGS sequence"/>
</dbReference>
<organism evidence="3 4">
    <name type="scientific">Kribbella koreensis</name>
    <dbReference type="NCBI Taxonomy" id="57909"/>
    <lineage>
        <taxon>Bacteria</taxon>
        <taxon>Bacillati</taxon>
        <taxon>Actinomycetota</taxon>
        <taxon>Actinomycetes</taxon>
        <taxon>Propionibacteriales</taxon>
        <taxon>Kribbellaceae</taxon>
        <taxon>Kribbella</taxon>
    </lineage>
</organism>
<keyword evidence="2" id="KW-0472">Membrane</keyword>
<evidence type="ECO:0000256" key="1">
    <source>
        <dbReference type="SAM" id="MobiDB-lite"/>
    </source>
</evidence>
<feature type="region of interest" description="Disordered" evidence="1">
    <location>
        <begin position="246"/>
        <end position="300"/>
    </location>
</feature>
<evidence type="ECO:0000313" key="4">
    <source>
        <dbReference type="Proteomes" id="UP001500542"/>
    </source>
</evidence>
<proteinExistence type="predicted"/>
<feature type="transmembrane region" description="Helical" evidence="2">
    <location>
        <begin position="156"/>
        <end position="180"/>
    </location>
</feature>
<dbReference type="EMBL" id="BAAAHK010000024">
    <property type="protein sequence ID" value="GAA0962332.1"/>
    <property type="molecule type" value="Genomic_DNA"/>
</dbReference>
<feature type="transmembrane region" description="Helical" evidence="2">
    <location>
        <begin position="74"/>
        <end position="98"/>
    </location>
</feature>
<reference evidence="3 4" key="1">
    <citation type="journal article" date="2019" name="Int. J. Syst. Evol. Microbiol.">
        <title>The Global Catalogue of Microorganisms (GCM) 10K type strain sequencing project: providing services to taxonomists for standard genome sequencing and annotation.</title>
        <authorList>
            <consortium name="The Broad Institute Genomics Platform"/>
            <consortium name="The Broad Institute Genome Sequencing Center for Infectious Disease"/>
            <person name="Wu L."/>
            <person name="Ma J."/>
        </authorList>
    </citation>
    <scope>NUCLEOTIDE SEQUENCE [LARGE SCALE GENOMIC DNA]</scope>
    <source>
        <strain evidence="3 4">JCM 10977</strain>
    </source>
</reference>
<accession>A0ABN1RRP0</accession>
<gene>
    <name evidence="3" type="ORF">GCM10009554_79960</name>
</gene>